<evidence type="ECO:0000256" key="1">
    <source>
        <dbReference type="SAM" id="MobiDB-lite"/>
    </source>
</evidence>
<sequence>MDNDSDTTSNDRDDRGHGGFRPSAGRKRKQSAVSFQVMSKKRRERAAHRQTMYRYRARLTQWIDELKWSHQGIQSSYHDNATALLIIFNIMLENINLTQAEAIVKADLGVQSCKTLISVYKSNKPTEYIYSEIIQKLLTNYARITFSSTERMKFFATRQETSSFSEHSIRLKEEKMVKMNYNDQSIRLKLLVDDRNRYNIIGYNWINTLHLNKTTLNDIISNNTILNVNSEIENFNQLMNNYKDIFKEGLGSFKMKNSSLC</sequence>
<accession>A0A819A9B0</accession>
<dbReference type="EMBL" id="CAJOBD010001251">
    <property type="protein sequence ID" value="CAF3778568.1"/>
    <property type="molecule type" value="Genomic_DNA"/>
</dbReference>
<proteinExistence type="predicted"/>
<dbReference type="Proteomes" id="UP000663836">
    <property type="component" value="Unassembled WGS sequence"/>
</dbReference>
<evidence type="ECO:0000313" key="3">
    <source>
        <dbReference type="Proteomes" id="UP000663836"/>
    </source>
</evidence>
<comment type="caution">
    <text evidence="2">The sequence shown here is derived from an EMBL/GenBank/DDBJ whole genome shotgun (WGS) entry which is preliminary data.</text>
</comment>
<gene>
    <name evidence="2" type="ORF">JBS370_LOCUS14100</name>
</gene>
<name>A0A819A9B0_9BILA</name>
<dbReference type="AlphaFoldDB" id="A0A819A9B0"/>
<reference evidence="2" key="1">
    <citation type="submission" date="2021-02" db="EMBL/GenBank/DDBJ databases">
        <authorList>
            <person name="Nowell W R."/>
        </authorList>
    </citation>
    <scope>NUCLEOTIDE SEQUENCE</scope>
</reference>
<feature type="region of interest" description="Disordered" evidence="1">
    <location>
        <begin position="1"/>
        <end position="44"/>
    </location>
</feature>
<organism evidence="2 3">
    <name type="scientific">Rotaria sordida</name>
    <dbReference type="NCBI Taxonomy" id="392033"/>
    <lineage>
        <taxon>Eukaryota</taxon>
        <taxon>Metazoa</taxon>
        <taxon>Spiralia</taxon>
        <taxon>Gnathifera</taxon>
        <taxon>Rotifera</taxon>
        <taxon>Eurotatoria</taxon>
        <taxon>Bdelloidea</taxon>
        <taxon>Philodinida</taxon>
        <taxon>Philodinidae</taxon>
        <taxon>Rotaria</taxon>
    </lineage>
</organism>
<protein>
    <submittedName>
        <fullName evidence="2">Uncharacterized protein</fullName>
    </submittedName>
</protein>
<evidence type="ECO:0000313" key="2">
    <source>
        <dbReference type="EMBL" id="CAF3778568.1"/>
    </source>
</evidence>